<protein>
    <submittedName>
        <fullName evidence="2">Uncharacterized protein</fullName>
    </submittedName>
</protein>
<organism evidence="2 3">
    <name type="scientific">Aromatoleum tolulyticum</name>
    <dbReference type="NCBI Taxonomy" id="34027"/>
    <lineage>
        <taxon>Bacteria</taxon>
        <taxon>Pseudomonadati</taxon>
        <taxon>Pseudomonadota</taxon>
        <taxon>Betaproteobacteria</taxon>
        <taxon>Rhodocyclales</taxon>
        <taxon>Rhodocyclaceae</taxon>
        <taxon>Aromatoleum</taxon>
    </lineage>
</organism>
<evidence type="ECO:0000313" key="3">
    <source>
        <dbReference type="Proteomes" id="UP000186819"/>
    </source>
</evidence>
<sequence>MLGLDLGRAAESLDAFLADVSPHLPEAALATLARIKATLAQVLATLAEGGNPALDVSSEERFFAHAMVSRYLPDACRHYMDAATAAGRTGRLRDGRTLEESLCRQLDALQSRLERIQANLAASKAEQLANHEAFLNTKN</sequence>
<evidence type="ECO:0000256" key="1">
    <source>
        <dbReference type="SAM" id="Coils"/>
    </source>
</evidence>
<dbReference type="OrthoDB" id="67304at2"/>
<accession>A0A1N7B362</accession>
<keyword evidence="3" id="KW-1185">Reference proteome</keyword>
<dbReference type="Proteomes" id="UP000186819">
    <property type="component" value="Unassembled WGS sequence"/>
</dbReference>
<dbReference type="AlphaFoldDB" id="A0A1N7B362"/>
<proteinExistence type="predicted"/>
<dbReference type="EMBL" id="FTMD01000016">
    <property type="protein sequence ID" value="SIR45801.1"/>
    <property type="molecule type" value="Genomic_DNA"/>
</dbReference>
<feature type="coiled-coil region" evidence="1">
    <location>
        <begin position="99"/>
        <end position="126"/>
    </location>
</feature>
<gene>
    <name evidence="2" type="ORF">SAMN05421829_11628</name>
</gene>
<keyword evidence="1" id="KW-0175">Coiled coil</keyword>
<reference evidence="3" key="1">
    <citation type="submission" date="2017-01" db="EMBL/GenBank/DDBJ databases">
        <authorList>
            <person name="Varghese N."/>
            <person name="Submissions S."/>
        </authorList>
    </citation>
    <scope>NUCLEOTIDE SEQUENCE [LARGE SCALE GENOMIC DNA]</scope>
    <source>
        <strain evidence="3">ATCC 51758</strain>
    </source>
</reference>
<evidence type="ECO:0000313" key="2">
    <source>
        <dbReference type="EMBL" id="SIR45801.1"/>
    </source>
</evidence>
<name>A0A1N7B362_9RHOO</name>
<dbReference type="STRING" id="34027.SAMN05421829_11628"/>
<dbReference type="RefSeq" id="WP_139335964.1">
    <property type="nucleotide sequence ID" value="NZ_FTMD01000016.1"/>
</dbReference>